<accession>A0AAD9PBL7</accession>
<organism evidence="1 2">
    <name type="scientific">Ridgeia piscesae</name>
    <name type="common">Tubeworm</name>
    <dbReference type="NCBI Taxonomy" id="27915"/>
    <lineage>
        <taxon>Eukaryota</taxon>
        <taxon>Metazoa</taxon>
        <taxon>Spiralia</taxon>
        <taxon>Lophotrochozoa</taxon>
        <taxon>Annelida</taxon>
        <taxon>Polychaeta</taxon>
        <taxon>Sedentaria</taxon>
        <taxon>Canalipalpata</taxon>
        <taxon>Sabellida</taxon>
        <taxon>Siboglinidae</taxon>
        <taxon>Ridgeia</taxon>
    </lineage>
</organism>
<proteinExistence type="predicted"/>
<evidence type="ECO:0000313" key="2">
    <source>
        <dbReference type="Proteomes" id="UP001209878"/>
    </source>
</evidence>
<reference evidence="1" key="1">
    <citation type="journal article" date="2023" name="Mol. Biol. Evol.">
        <title>Third-Generation Sequencing Reveals the Adaptive Role of the Epigenome in Three Deep-Sea Polychaetes.</title>
        <authorList>
            <person name="Perez M."/>
            <person name="Aroh O."/>
            <person name="Sun Y."/>
            <person name="Lan Y."/>
            <person name="Juniper S.K."/>
            <person name="Young C.R."/>
            <person name="Angers B."/>
            <person name="Qian P.Y."/>
        </authorList>
    </citation>
    <scope>NUCLEOTIDE SEQUENCE</scope>
    <source>
        <strain evidence="1">R07B-5</strain>
    </source>
</reference>
<dbReference type="EMBL" id="JAODUO010000051">
    <property type="protein sequence ID" value="KAK2191541.1"/>
    <property type="molecule type" value="Genomic_DNA"/>
</dbReference>
<dbReference type="PANTHER" id="PTHR47018">
    <property type="entry name" value="CXC DOMAIN-CONTAINING PROTEIN-RELATED"/>
    <property type="match status" value="1"/>
</dbReference>
<comment type="caution">
    <text evidence="1">The sequence shown here is derived from an EMBL/GenBank/DDBJ whole genome shotgun (WGS) entry which is preliminary data.</text>
</comment>
<gene>
    <name evidence="1" type="ORF">NP493_52g02011</name>
</gene>
<evidence type="ECO:0000313" key="1">
    <source>
        <dbReference type="EMBL" id="KAK2191541.1"/>
    </source>
</evidence>
<name>A0AAD9PBL7_RIDPI</name>
<keyword evidence="2" id="KW-1185">Reference proteome</keyword>
<dbReference type="Proteomes" id="UP001209878">
    <property type="component" value="Unassembled WGS sequence"/>
</dbReference>
<sequence length="168" mass="19030">MPAGAQFISVTLPNYQRYTQMLPENLILAISRFRRPTGSFRQSPSSKHMSRIMLAGLTDNPSFLRRWMVAGPGIAALIEDIEYADQLMGRRDEVLNHDQTASVQNAFRKDVCLLVSVREELGNPFEEESEDNTDIANPSAVEAVKKAQKIGQQQFQTFTNVLWREQSI</sequence>
<dbReference type="AlphaFoldDB" id="A0AAD9PBL7"/>
<protein>
    <submittedName>
        <fullName evidence="1">Uncharacterized protein</fullName>
    </submittedName>
</protein>